<evidence type="ECO:0000313" key="1">
    <source>
        <dbReference type="EMBL" id="PIN14752.1"/>
    </source>
</evidence>
<organism evidence="1 2">
    <name type="scientific">Handroanthus impetiginosus</name>
    <dbReference type="NCBI Taxonomy" id="429701"/>
    <lineage>
        <taxon>Eukaryota</taxon>
        <taxon>Viridiplantae</taxon>
        <taxon>Streptophyta</taxon>
        <taxon>Embryophyta</taxon>
        <taxon>Tracheophyta</taxon>
        <taxon>Spermatophyta</taxon>
        <taxon>Magnoliopsida</taxon>
        <taxon>eudicotyledons</taxon>
        <taxon>Gunneridae</taxon>
        <taxon>Pentapetalae</taxon>
        <taxon>asterids</taxon>
        <taxon>lamiids</taxon>
        <taxon>Lamiales</taxon>
        <taxon>Bignoniaceae</taxon>
        <taxon>Crescentiina</taxon>
        <taxon>Tabebuia alliance</taxon>
        <taxon>Handroanthus</taxon>
    </lineage>
</organism>
<name>A0A2G9HB52_9LAMI</name>
<dbReference type="EMBL" id="NKXS01002224">
    <property type="protein sequence ID" value="PIN14752.1"/>
    <property type="molecule type" value="Genomic_DNA"/>
</dbReference>
<sequence length="394" mass="44920">MANGTYLCELKKEVEGIKESYEQTCRVVEELKEMMATLMGNQHKDPRIIQEPERMLEETQDQLLEDNLQVIKQSSRIEFPKFSGEDLKVKLAAIHLDGEALLWHQVFIKSNLTMSLPSWEEYIQLINEKFGGQIGVDLMIELMHLQQKSSLPPNYIVSYFIVDLREEIATGVETYDPKTLGEIARLVTVLENNYSVGDGVKIGTLRVSLRTTRKISERRSKGLCFNCDNKFTPGHQCKNQWREPFVMEVKKHGKEEMGLEKDEIQITKESAEEINNYQLSTQAYHGIPSFQTLKLIGNKGGKTLYILYILVDCGATHNFFDLDCARRKVTFKGNNVEKPKLSTARKISKLLNKTSQIAMIYFGIIQGTEHAGLSSFSLELAKDMPQTELDQLLG</sequence>
<keyword evidence="2" id="KW-1185">Reference proteome</keyword>
<dbReference type="AlphaFoldDB" id="A0A2G9HB52"/>
<reference evidence="2" key="1">
    <citation type="journal article" date="2018" name="Gigascience">
        <title>Genome assembly of the Pink Ipe (Handroanthus impetiginosus, Bignoniaceae), a highly valued, ecologically keystone Neotropical timber forest tree.</title>
        <authorList>
            <person name="Silva-Junior O.B."/>
            <person name="Grattapaglia D."/>
            <person name="Novaes E."/>
            <person name="Collevatti R.G."/>
        </authorList>
    </citation>
    <scope>NUCLEOTIDE SEQUENCE [LARGE SCALE GENOMIC DNA]</scope>
    <source>
        <strain evidence="2">cv. UFG-1</strain>
    </source>
</reference>
<accession>A0A2G9HB52</accession>
<dbReference type="OrthoDB" id="1727728at2759"/>
<dbReference type="Proteomes" id="UP000231279">
    <property type="component" value="Unassembled WGS sequence"/>
</dbReference>
<evidence type="ECO:0000313" key="2">
    <source>
        <dbReference type="Proteomes" id="UP000231279"/>
    </source>
</evidence>
<proteinExistence type="predicted"/>
<protein>
    <recommendedName>
        <fullName evidence="3">Retrotransposon gag domain-containing protein</fullName>
    </recommendedName>
</protein>
<comment type="caution">
    <text evidence="1">The sequence shown here is derived from an EMBL/GenBank/DDBJ whole genome shotgun (WGS) entry which is preliminary data.</text>
</comment>
<evidence type="ECO:0008006" key="3">
    <source>
        <dbReference type="Google" id="ProtNLM"/>
    </source>
</evidence>
<gene>
    <name evidence="1" type="ORF">CDL12_12620</name>
</gene>